<dbReference type="RefSeq" id="WP_240254780.1">
    <property type="nucleotide sequence ID" value="NZ_JAKTTI010000010.1"/>
</dbReference>
<evidence type="ECO:0000313" key="3">
    <source>
        <dbReference type="Proteomes" id="UP001431131"/>
    </source>
</evidence>
<evidence type="ECO:0000313" key="2">
    <source>
        <dbReference type="EMBL" id="MCH1625388.1"/>
    </source>
</evidence>
<keyword evidence="1" id="KW-0812">Transmembrane</keyword>
<protein>
    <recommendedName>
        <fullName evidence="4">Lipoprotein</fullName>
    </recommendedName>
</protein>
<keyword evidence="3" id="KW-1185">Reference proteome</keyword>
<dbReference type="Proteomes" id="UP001431131">
    <property type="component" value="Unassembled WGS sequence"/>
</dbReference>
<keyword evidence="1" id="KW-0472">Membrane</keyword>
<gene>
    <name evidence="2" type="ORF">MJG50_08625</name>
</gene>
<reference evidence="2" key="1">
    <citation type="submission" date="2022-02" db="EMBL/GenBank/DDBJ databases">
        <title>Fredinandcohnia quinoae sp. nov. isolated from Chenopodium quinoa seeds.</title>
        <authorList>
            <person name="Saati-Santamaria Z."/>
            <person name="Flores-Felix J.D."/>
            <person name="Igual J.M."/>
            <person name="Velazquez E."/>
            <person name="Garcia-Fraile P."/>
            <person name="Martinez-Molina E."/>
        </authorList>
    </citation>
    <scope>NUCLEOTIDE SEQUENCE</scope>
    <source>
        <strain evidence="2">SECRCQ15</strain>
    </source>
</reference>
<keyword evidence="1" id="KW-1133">Transmembrane helix</keyword>
<comment type="caution">
    <text evidence="2">The sequence shown here is derived from an EMBL/GenBank/DDBJ whole genome shotgun (WGS) entry which is preliminary data.</text>
</comment>
<dbReference type="EMBL" id="JAKTTI010000010">
    <property type="protein sequence ID" value="MCH1625388.1"/>
    <property type="molecule type" value="Genomic_DNA"/>
</dbReference>
<feature type="transmembrane region" description="Helical" evidence="1">
    <location>
        <begin position="6"/>
        <end position="24"/>
    </location>
</feature>
<evidence type="ECO:0008006" key="4">
    <source>
        <dbReference type="Google" id="ProtNLM"/>
    </source>
</evidence>
<proteinExistence type="predicted"/>
<name>A0AAW5DYE1_9BACI</name>
<evidence type="ECO:0000256" key="1">
    <source>
        <dbReference type="SAM" id="Phobius"/>
    </source>
</evidence>
<accession>A0AAW5DYE1</accession>
<sequence>MKKKTVVSASIFSIIIILIFVNLFKDEVWEENATKLKASFHPVSGSAIIDDFATWTPFKWDTLYSFSPYTSKDIIYNTVGYKWDKIDETVSEGMTQIVFVNDGKVVCYLYGHPENNNIGFDFGEYTGNYIKLTNEQKLRFKVTELNNIYYLDYIK</sequence>
<organism evidence="2 3">
    <name type="scientific">Fredinandcohnia quinoae</name>
    <dbReference type="NCBI Taxonomy" id="2918902"/>
    <lineage>
        <taxon>Bacteria</taxon>
        <taxon>Bacillati</taxon>
        <taxon>Bacillota</taxon>
        <taxon>Bacilli</taxon>
        <taxon>Bacillales</taxon>
        <taxon>Bacillaceae</taxon>
        <taxon>Fredinandcohnia</taxon>
    </lineage>
</organism>
<dbReference type="AlphaFoldDB" id="A0AAW5DYE1"/>